<evidence type="ECO:0000256" key="1">
    <source>
        <dbReference type="SAM" id="SignalP"/>
    </source>
</evidence>
<dbReference type="AlphaFoldDB" id="A0A3Q9C717"/>
<dbReference type="Proteomes" id="UP000280197">
    <property type="component" value="Chromosome"/>
</dbReference>
<sequence length="142" mass="15429">MGTVRTTLIGAALAAVTVAATPLTAQASEPVPVPSARAAADGYLHVYYNRGYSGWCDDWSGEAPDWGSCRNQVSSLWNNGYPGNLDDIWVYWGLNYTGARRGVYNGVGLSDLREWTFDANTGPGSGEWLNDNISSHRWTNLP</sequence>
<reference evidence="2 3" key="1">
    <citation type="submission" date="2018-12" db="EMBL/GenBank/DDBJ databases">
        <authorList>
            <person name="Li K."/>
        </authorList>
    </citation>
    <scope>NUCLEOTIDE SEQUENCE [LARGE SCALE GENOMIC DNA]</scope>
    <source>
        <strain evidence="3">CR22</strain>
    </source>
</reference>
<feature type="chain" id="PRO_5018599009" evidence="1">
    <location>
        <begin position="28"/>
        <end position="142"/>
    </location>
</feature>
<feature type="signal peptide" evidence="1">
    <location>
        <begin position="1"/>
        <end position="27"/>
    </location>
</feature>
<proteinExistence type="predicted"/>
<name>A0A3Q9C717_9ACTN</name>
<gene>
    <name evidence="2" type="ORF">EJC51_43550</name>
</gene>
<protein>
    <submittedName>
        <fullName evidence="2">Uncharacterized protein</fullName>
    </submittedName>
</protein>
<evidence type="ECO:0000313" key="3">
    <source>
        <dbReference type="Proteomes" id="UP000280197"/>
    </source>
</evidence>
<evidence type="ECO:0000313" key="2">
    <source>
        <dbReference type="EMBL" id="AZP22366.1"/>
    </source>
</evidence>
<dbReference type="RefSeq" id="WP_126276168.1">
    <property type="nucleotide sequence ID" value="NZ_CP034463.1"/>
</dbReference>
<dbReference type="KEGG" id="saqu:EJC51_43550"/>
<dbReference type="Gene3D" id="2.60.20.10">
    <property type="entry name" value="Crystallins"/>
    <property type="match status" value="1"/>
</dbReference>
<organism evidence="2 3">
    <name type="scientific">Streptomyces aquilus</name>
    <dbReference type="NCBI Taxonomy" id="2548456"/>
    <lineage>
        <taxon>Bacteria</taxon>
        <taxon>Bacillati</taxon>
        <taxon>Actinomycetota</taxon>
        <taxon>Actinomycetes</taxon>
        <taxon>Kitasatosporales</taxon>
        <taxon>Streptomycetaceae</taxon>
        <taxon>Streptomyces</taxon>
    </lineage>
</organism>
<dbReference type="EMBL" id="CP034463">
    <property type="protein sequence ID" value="AZP22366.1"/>
    <property type="molecule type" value="Genomic_DNA"/>
</dbReference>
<keyword evidence="3" id="KW-1185">Reference proteome</keyword>
<keyword evidence="1" id="KW-0732">Signal</keyword>
<accession>A0A3Q9C717</accession>